<comment type="caution">
    <text evidence="1">The sequence shown here is derived from an EMBL/GenBank/DDBJ whole genome shotgun (WGS) entry which is preliminary data.</text>
</comment>
<gene>
    <name evidence="1" type="ORF">Patl1_17531</name>
</gene>
<reference evidence="2" key="1">
    <citation type="journal article" date="2023" name="G3 (Bethesda)">
        <title>Genome assembly and association tests identify interacting loci associated with vigor, precocity, and sex in interspecific pistachio rootstocks.</title>
        <authorList>
            <person name="Palmer W."/>
            <person name="Jacygrad E."/>
            <person name="Sagayaradj S."/>
            <person name="Cavanaugh K."/>
            <person name="Han R."/>
            <person name="Bertier L."/>
            <person name="Beede B."/>
            <person name="Kafkas S."/>
            <person name="Golino D."/>
            <person name="Preece J."/>
            <person name="Michelmore R."/>
        </authorList>
    </citation>
    <scope>NUCLEOTIDE SEQUENCE [LARGE SCALE GENOMIC DNA]</scope>
</reference>
<organism evidence="1 2">
    <name type="scientific">Pistacia atlantica</name>
    <dbReference type="NCBI Taxonomy" id="434234"/>
    <lineage>
        <taxon>Eukaryota</taxon>
        <taxon>Viridiplantae</taxon>
        <taxon>Streptophyta</taxon>
        <taxon>Embryophyta</taxon>
        <taxon>Tracheophyta</taxon>
        <taxon>Spermatophyta</taxon>
        <taxon>Magnoliopsida</taxon>
        <taxon>eudicotyledons</taxon>
        <taxon>Gunneridae</taxon>
        <taxon>Pentapetalae</taxon>
        <taxon>rosids</taxon>
        <taxon>malvids</taxon>
        <taxon>Sapindales</taxon>
        <taxon>Anacardiaceae</taxon>
        <taxon>Pistacia</taxon>
    </lineage>
</organism>
<accession>A0ACC1C2X1</accession>
<evidence type="ECO:0000313" key="2">
    <source>
        <dbReference type="Proteomes" id="UP001164250"/>
    </source>
</evidence>
<sequence length="767" mass="84641">MACRRSLSTRATLIARVNSSSISYIPRDHDRKQNSPDETLSQQKIHNFIQPRFFGSSFNDSYGSGGLFPGKRISQFVLGPSAGSAYCRYMSTTVGEGSKNIELMSDVAEVLKDTTIEAVANQAPAVNEVAVAAADSFLPVAALQHFIGILHNSTGFNWWVCIVLTTLLIRSATLPLLINQLKATSKLTLLRPHLDEIRQQMQDKGMDPESVAEGQKQMQKLFREYGVTPFTPLKGLFINAPIFMSFFFAISNMAEKVPSFKTGGAFWFTDLTSPDGFYIFPILCGLTFLITVECNTQDGMEGNPTAGIVKNVSRGFAALSVPLTMGFPQIDLLANRNIEDKILKAPGVKKFLGVPQIPVAPPTTTPQPSFSLFSAIKQVAEAKAARQAAASSRTEQSKVTEERISSSAVLIFVAMASLRSLSTRATLIARVNSPSISYIPHVQDRKQSSPDETLSQQKIHNFIQPRFFGSCFNDSYGSGGLFPGKRISQFGLAPSAGSAYCRYMSSTVGEGLENIESISDAAQVLKDTTIHAVANQAPAVNEVAVAAADSFLPVKALQHFIDIVHNFTGFNWWASIAVTALLVRSAALPLLVIQRKANSNLGLVRGQVKEIKLQMQDKGMDLEYVAEGQNQMQKLSKKYGVTPLAPLKGLFINGPIFLSFFFAISNMAEKVPSFNNGGALWFTNLSSPDSFYIFPILFLFWHTYKGIKEIMADYVHQEMTRYWILVCLRLWRWWSDGGKVDEDHEVWMVVLVNKLSAEQSFPEFKEQ</sequence>
<proteinExistence type="predicted"/>
<dbReference type="EMBL" id="CM047898">
    <property type="protein sequence ID" value="KAJ0106320.1"/>
    <property type="molecule type" value="Genomic_DNA"/>
</dbReference>
<dbReference type="Proteomes" id="UP001164250">
    <property type="component" value="Chromosome 2"/>
</dbReference>
<protein>
    <submittedName>
        <fullName evidence="1">Uncharacterized protein</fullName>
    </submittedName>
</protein>
<keyword evidence="2" id="KW-1185">Reference proteome</keyword>
<name>A0ACC1C2X1_9ROSI</name>
<evidence type="ECO:0000313" key="1">
    <source>
        <dbReference type="EMBL" id="KAJ0106320.1"/>
    </source>
</evidence>